<sequence length="210" mass="22094">MSPSGSALADVVAIPVTPFDGNRVDQATFVRLLERLLDAGVHVVTPNGNTSEFYALTARERRELLELSGRTVADRATLVAGIGLDVQTAVEEGRLARSAGATMAMVHQPLHPYISSQGWIDYHAAIAGELGELGIVLYVKTPHVTGEMIRELGERCPNVVGVKYAVADPVAFARTREAAGPTGSPGSPASPSLTPSAMPCTAPPASPRDW</sequence>
<evidence type="ECO:0000313" key="4">
    <source>
        <dbReference type="Proteomes" id="UP000319825"/>
    </source>
</evidence>
<feature type="region of interest" description="Disordered" evidence="2">
    <location>
        <begin position="176"/>
        <end position="210"/>
    </location>
</feature>
<dbReference type="GO" id="GO:0008840">
    <property type="term" value="F:4-hydroxy-tetrahydrodipicolinate synthase activity"/>
    <property type="evidence" value="ECO:0007669"/>
    <property type="project" value="TreeGrafter"/>
</dbReference>
<dbReference type="PANTHER" id="PTHR12128:SF19">
    <property type="entry name" value="5-DEHYDRO-4-DEOXYGLUCARATE DEHYDRATASE 2-RELATED"/>
    <property type="match status" value="1"/>
</dbReference>
<keyword evidence="4" id="KW-1185">Reference proteome</keyword>
<comment type="caution">
    <text evidence="3">The sequence shown here is derived from an EMBL/GenBank/DDBJ whole genome shotgun (WGS) entry which is preliminary data.</text>
</comment>
<dbReference type="EMBL" id="VLKE01000001">
    <property type="protein sequence ID" value="TWH70532.1"/>
    <property type="molecule type" value="Genomic_DNA"/>
</dbReference>
<dbReference type="InterPro" id="IPR013785">
    <property type="entry name" value="Aldolase_TIM"/>
</dbReference>
<organism evidence="3 4">
    <name type="scientific">Micromonospora olivasterospora</name>
    <dbReference type="NCBI Taxonomy" id="1880"/>
    <lineage>
        <taxon>Bacteria</taxon>
        <taxon>Bacillati</taxon>
        <taxon>Actinomycetota</taxon>
        <taxon>Actinomycetes</taxon>
        <taxon>Micromonosporales</taxon>
        <taxon>Micromonosporaceae</taxon>
        <taxon>Micromonospora</taxon>
    </lineage>
</organism>
<evidence type="ECO:0000313" key="3">
    <source>
        <dbReference type="EMBL" id="TWH70532.1"/>
    </source>
</evidence>
<dbReference type="SMART" id="SM01130">
    <property type="entry name" value="DHDPS"/>
    <property type="match status" value="1"/>
</dbReference>
<dbReference type="SUPFAM" id="SSF51569">
    <property type="entry name" value="Aldolase"/>
    <property type="match status" value="1"/>
</dbReference>
<keyword evidence="1" id="KW-0456">Lyase</keyword>
<dbReference type="AlphaFoldDB" id="A0A562II16"/>
<dbReference type="Pfam" id="PF00701">
    <property type="entry name" value="DHDPS"/>
    <property type="match status" value="1"/>
</dbReference>
<evidence type="ECO:0000256" key="2">
    <source>
        <dbReference type="SAM" id="MobiDB-lite"/>
    </source>
</evidence>
<feature type="compositionally biased region" description="Low complexity" evidence="2">
    <location>
        <begin position="178"/>
        <end position="197"/>
    </location>
</feature>
<protein>
    <submittedName>
        <fullName evidence="3">4-hydroxy-tetrahydrodipicolinate synthase</fullName>
    </submittedName>
</protein>
<dbReference type="InterPro" id="IPR002220">
    <property type="entry name" value="DapA-like"/>
</dbReference>
<reference evidence="3 4" key="1">
    <citation type="submission" date="2019-07" db="EMBL/GenBank/DDBJ databases">
        <title>R&amp;d 2014.</title>
        <authorList>
            <person name="Klenk H.-P."/>
        </authorList>
    </citation>
    <scope>NUCLEOTIDE SEQUENCE [LARGE SCALE GENOMIC DNA]</scope>
    <source>
        <strain evidence="3 4">DSM 43868</strain>
    </source>
</reference>
<proteinExistence type="predicted"/>
<evidence type="ECO:0000256" key="1">
    <source>
        <dbReference type="ARBA" id="ARBA00023239"/>
    </source>
</evidence>
<dbReference type="Gene3D" id="3.20.20.70">
    <property type="entry name" value="Aldolase class I"/>
    <property type="match status" value="1"/>
</dbReference>
<accession>A0A562II16</accession>
<dbReference type="PANTHER" id="PTHR12128">
    <property type="entry name" value="DIHYDRODIPICOLINATE SYNTHASE"/>
    <property type="match status" value="1"/>
</dbReference>
<feature type="compositionally biased region" description="Pro residues" evidence="2">
    <location>
        <begin position="201"/>
        <end position="210"/>
    </location>
</feature>
<dbReference type="CDD" id="cd00408">
    <property type="entry name" value="DHDPS-like"/>
    <property type="match status" value="1"/>
</dbReference>
<dbReference type="RefSeq" id="WP_211372698.1">
    <property type="nucleotide sequence ID" value="NZ_VLKE01000001.1"/>
</dbReference>
<gene>
    <name evidence="3" type="ORF">JD77_05557</name>
</gene>
<name>A0A562II16_MICOL</name>
<dbReference type="Proteomes" id="UP000319825">
    <property type="component" value="Unassembled WGS sequence"/>
</dbReference>